<dbReference type="STRING" id="69004.A0A182Q8F5"/>
<dbReference type="InterPro" id="IPR001254">
    <property type="entry name" value="Trypsin_dom"/>
</dbReference>
<dbReference type="InterPro" id="IPR018114">
    <property type="entry name" value="TRYPSIN_HIS"/>
</dbReference>
<dbReference type="PRINTS" id="PR00722">
    <property type="entry name" value="CHYMOTRYPSIN"/>
</dbReference>
<reference evidence="11" key="2">
    <citation type="submission" date="2020-05" db="UniProtKB">
        <authorList>
            <consortium name="EnsemblMetazoa"/>
        </authorList>
    </citation>
    <scope>IDENTIFICATION</scope>
    <source>
        <strain evidence="11">FAR1</strain>
    </source>
</reference>
<dbReference type="GO" id="GO:0005576">
    <property type="term" value="C:extracellular region"/>
    <property type="evidence" value="ECO:0007669"/>
    <property type="project" value="UniProtKB-SubCell"/>
</dbReference>
<dbReference type="PANTHER" id="PTHR24260:SF136">
    <property type="entry name" value="GH08193P-RELATED"/>
    <property type="match status" value="1"/>
</dbReference>
<dbReference type="InterPro" id="IPR051333">
    <property type="entry name" value="CLIP_Serine_Protease"/>
</dbReference>
<evidence type="ECO:0000256" key="1">
    <source>
        <dbReference type="ARBA" id="ARBA00004613"/>
    </source>
</evidence>
<dbReference type="InterPro" id="IPR001314">
    <property type="entry name" value="Peptidase_S1A"/>
</dbReference>
<comment type="similarity">
    <text evidence="9">Belongs to the peptidase S1 family. CLIP subfamily.</text>
</comment>
<evidence type="ECO:0000256" key="9">
    <source>
        <dbReference type="ARBA" id="ARBA00024195"/>
    </source>
</evidence>
<dbReference type="GO" id="GO:0006508">
    <property type="term" value="P:proteolysis"/>
    <property type="evidence" value="ECO:0007669"/>
    <property type="project" value="UniProtKB-KW"/>
</dbReference>
<keyword evidence="3" id="KW-0645">Protease</keyword>
<protein>
    <recommendedName>
        <fullName evidence="10">Peptidase S1 domain-containing protein</fullName>
    </recommendedName>
</protein>
<evidence type="ECO:0000256" key="3">
    <source>
        <dbReference type="ARBA" id="ARBA00022670"/>
    </source>
</evidence>
<keyword evidence="7" id="KW-0865">Zymogen</keyword>
<feature type="domain" description="Peptidase S1" evidence="10">
    <location>
        <begin position="1"/>
        <end position="238"/>
    </location>
</feature>
<keyword evidence="2" id="KW-0964">Secreted</keyword>
<organism evidence="11 12">
    <name type="scientific">Anopheles farauti</name>
    <dbReference type="NCBI Taxonomy" id="69004"/>
    <lineage>
        <taxon>Eukaryota</taxon>
        <taxon>Metazoa</taxon>
        <taxon>Ecdysozoa</taxon>
        <taxon>Arthropoda</taxon>
        <taxon>Hexapoda</taxon>
        <taxon>Insecta</taxon>
        <taxon>Pterygota</taxon>
        <taxon>Neoptera</taxon>
        <taxon>Endopterygota</taxon>
        <taxon>Diptera</taxon>
        <taxon>Nematocera</taxon>
        <taxon>Culicoidea</taxon>
        <taxon>Culicidae</taxon>
        <taxon>Anophelinae</taxon>
        <taxon>Anopheles</taxon>
    </lineage>
</organism>
<keyword evidence="4" id="KW-0732">Signal</keyword>
<feature type="domain" description="Peptidase S1" evidence="10">
    <location>
        <begin position="265"/>
        <end position="508"/>
    </location>
</feature>
<dbReference type="EMBL" id="AXCN02000067">
    <property type="status" value="NOT_ANNOTATED_CDS"/>
    <property type="molecule type" value="Genomic_DNA"/>
</dbReference>
<evidence type="ECO:0000256" key="8">
    <source>
        <dbReference type="ARBA" id="ARBA00023157"/>
    </source>
</evidence>
<reference evidence="12" key="1">
    <citation type="submission" date="2014-01" db="EMBL/GenBank/DDBJ databases">
        <title>The Genome Sequence of Anopheles farauti FAR1 (V2).</title>
        <authorList>
            <consortium name="The Broad Institute Genomics Platform"/>
            <person name="Neafsey D.E."/>
            <person name="Besansky N."/>
            <person name="Howell P."/>
            <person name="Walton C."/>
            <person name="Young S.K."/>
            <person name="Zeng Q."/>
            <person name="Gargeya S."/>
            <person name="Fitzgerald M."/>
            <person name="Haas B."/>
            <person name="Abouelleil A."/>
            <person name="Allen A.W."/>
            <person name="Alvarado L."/>
            <person name="Arachchi H.M."/>
            <person name="Berlin A.M."/>
            <person name="Chapman S.B."/>
            <person name="Gainer-Dewar J."/>
            <person name="Goldberg J."/>
            <person name="Griggs A."/>
            <person name="Gujja S."/>
            <person name="Hansen M."/>
            <person name="Howarth C."/>
            <person name="Imamovic A."/>
            <person name="Ireland A."/>
            <person name="Larimer J."/>
            <person name="McCowan C."/>
            <person name="Murphy C."/>
            <person name="Pearson M."/>
            <person name="Poon T.W."/>
            <person name="Priest M."/>
            <person name="Roberts A."/>
            <person name="Saif S."/>
            <person name="Shea T."/>
            <person name="Sisk P."/>
            <person name="Sykes S."/>
            <person name="Wortman J."/>
            <person name="Nusbaum C."/>
            <person name="Birren B."/>
        </authorList>
    </citation>
    <scope>NUCLEOTIDE SEQUENCE [LARGE SCALE GENOMIC DNA]</scope>
    <source>
        <strain evidence="12">FAR1</strain>
    </source>
</reference>
<dbReference type="FunFam" id="2.40.10.10:FF:000146">
    <property type="entry name" value="Serine protease 53"/>
    <property type="match status" value="2"/>
</dbReference>
<evidence type="ECO:0000256" key="7">
    <source>
        <dbReference type="ARBA" id="ARBA00023145"/>
    </source>
</evidence>
<dbReference type="InterPro" id="IPR043504">
    <property type="entry name" value="Peptidase_S1_PA_chymotrypsin"/>
</dbReference>
<dbReference type="Gene3D" id="2.40.10.10">
    <property type="entry name" value="Trypsin-like serine proteases"/>
    <property type="match status" value="2"/>
</dbReference>
<dbReference type="VEuPathDB" id="VectorBase:AFAF005124"/>
<sequence>MHSKDGDWPWHAIVFHKTEKYKLEYKCGGTILDQSTVLTAAHCLVTSAGVLALESVLVQVGRTRLLVANNRAQEFDVLRIILHAKYTMHSQRHDIALVKLVNQITYTNYIQPICLWNQGEDFVNRTGSVIGFGNSGGHTNMLQEARMRIVNTLECIDDNPAYRFQIAPGMFCAGNRDGVGPSNGDSGGGMFFKYNDVWYIRGVVSFTKTDSSNIGDAKEYIVFTDVAVYKDWIEQNLSRNSEPPLDLGPNLPQTCGKRKAVSFLITHGYDAKEGFWPWHAALFHASGRQLNYLCGGTIIDQNMILTTATCMNLFKGKRALVHVGLTRIGQANNRAQQHEALDLIVHPRYSTNSVDYDIALIRLATDITYTDYIQPVCLWKEDDDQQTIVNKLGTVIGFGFDETDQISETLREARIPVVSALECLEKNQGDFASRLTTRMFCAGYRNGTGACNGDNGGGLFFNEGDTWYIRGIASFTKPRDDSNVCDSNDYTVYVDVAKYLKWIKQYLRDTDGQPRKSLF</sequence>
<accession>A0A182Q8F5</accession>
<dbReference type="PANTHER" id="PTHR24260">
    <property type="match status" value="1"/>
</dbReference>
<dbReference type="EnsemblMetazoa" id="AFAF005124-RA">
    <property type="protein sequence ID" value="AFAF005124-PA"/>
    <property type="gene ID" value="AFAF005124"/>
</dbReference>
<dbReference type="SUPFAM" id="SSF50494">
    <property type="entry name" value="Trypsin-like serine proteases"/>
    <property type="match status" value="2"/>
</dbReference>
<evidence type="ECO:0000256" key="5">
    <source>
        <dbReference type="ARBA" id="ARBA00022801"/>
    </source>
</evidence>
<keyword evidence="5" id="KW-0378">Hydrolase</keyword>
<dbReference type="Proteomes" id="UP000075886">
    <property type="component" value="Unassembled WGS sequence"/>
</dbReference>
<dbReference type="AlphaFoldDB" id="A0A182Q8F5"/>
<evidence type="ECO:0000259" key="10">
    <source>
        <dbReference type="PROSITE" id="PS50240"/>
    </source>
</evidence>
<evidence type="ECO:0000256" key="6">
    <source>
        <dbReference type="ARBA" id="ARBA00022825"/>
    </source>
</evidence>
<evidence type="ECO:0000256" key="2">
    <source>
        <dbReference type="ARBA" id="ARBA00022525"/>
    </source>
</evidence>
<evidence type="ECO:0000313" key="11">
    <source>
        <dbReference type="EnsemblMetazoa" id="AFAF005124-PA"/>
    </source>
</evidence>
<evidence type="ECO:0000256" key="4">
    <source>
        <dbReference type="ARBA" id="ARBA00022729"/>
    </source>
</evidence>
<dbReference type="SMART" id="SM00020">
    <property type="entry name" value="Tryp_SPc"/>
    <property type="match status" value="2"/>
</dbReference>
<proteinExistence type="inferred from homology"/>
<dbReference type="CDD" id="cd00190">
    <property type="entry name" value="Tryp_SPc"/>
    <property type="match status" value="2"/>
</dbReference>
<name>A0A182Q8F5_9DIPT</name>
<keyword evidence="8" id="KW-1015">Disulfide bond</keyword>
<dbReference type="Pfam" id="PF00089">
    <property type="entry name" value="Trypsin"/>
    <property type="match status" value="2"/>
</dbReference>
<evidence type="ECO:0000313" key="12">
    <source>
        <dbReference type="Proteomes" id="UP000075886"/>
    </source>
</evidence>
<dbReference type="GO" id="GO:0004252">
    <property type="term" value="F:serine-type endopeptidase activity"/>
    <property type="evidence" value="ECO:0007669"/>
    <property type="project" value="InterPro"/>
</dbReference>
<dbReference type="PROSITE" id="PS00134">
    <property type="entry name" value="TRYPSIN_HIS"/>
    <property type="match status" value="1"/>
</dbReference>
<comment type="subcellular location">
    <subcellularLocation>
        <location evidence="1">Secreted</location>
    </subcellularLocation>
</comment>
<dbReference type="PROSITE" id="PS50240">
    <property type="entry name" value="TRYPSIN_DOM"/>
    <property type="match status" value="2"/>
</dbReference>
<dbReference type="InterPro" id="IPR009003">
    <property type="entry name" value="Peptidase_S1_PA"/>
</dbReference>
<keyword evidence="6" id="KW-0720">Serine protease</keyword>
<keyword evidence="12" id="KW-1185">Reference proteome</keyword>